<dbReference type="RefSeq" id="WP_318648147.1">
    <property type="nucleotide sequence ID" value="NZ_CP137852.1"/>
</dbReference>
<sequence>MTLRRILFAALLCMGFAGAANAQCDTSFTLINRSGATVQEFYFGSSAQREWGVDQLGTNVLVNGQSMRFRARNAGANDFKIVWANGDTAELMRIDICVTSEIVATRRGIEAR</sequence>
<protein>
    <submittedName>
        <fullName evidence="2">Uncharacterized protein</fullName>
    </submittedName>
</protein>
<accession>A0ABZ0PEV9</accession>
<keyword evidence="3" id="KW-1185">Reference proteome</keyword>
<evidence type="ECO:0000313" key="2">
    <source>
        <dbReference type="EMBL" id="WPB84189.1"/>
    </source>
</evidence>
<name>A0ABZ0PEV9_9PROT</name>
<evidence type="ECO:0000256" key="1">
    <source>
        <dbReference type="SAM" id="SignalP"/>
    </source>
</evidence>
<dbReference type="EMBL" id="CP137852">
    <property type="protein sequence ID" value="WPB84189.1"/>
    <property type="molecule type" value="Genomic_DNA"/>
</dbReference>
<gene>
    <name evidence="2" type="ORF">R9Z33_19080</name>
</gene>
<dbReference type="Proteomes" id="UP001305521">
    <property type="component" value="Chromosome"/>
</dbReference>
<feature type="signal peptide" evidence="1">
    <location>
        <begin position="1"/>
        <end position="22"/>
    </location>
</feature>
<organism evidence="2 3">
    <name type="scientific">Sediminicoccus rosea</name>
    <dbReference type="NCBI Taxonomy" id="1225128"/>
    <lineage>
        <taxon>Bacteria</taxon>
        <taxon>Pseudomonadati</taxon>
        <taxon>Pseudomonadota</taxon>
        <taxon>Alphaproteobacteria</taxon>
        <taxon>Acetobacterales</taxon>
        <taxon>Roseomonadaceae</taxon>
        <taxon>Sediminicoccus</taxon>
    </lineage>
</organism>
<reference evidence="2 3" key="1">
    <citation type="submission" date="2023-11" db="EMBL/GenBank/DDBJ databases">
        <title>Arctic aerobic anoxygenic photoheterotroph Sediminicoccus rosea KRV36 adapts its photosynthesis to long days of polar summer.</title>
        <authorList>
            <person name="Tomasch J."/>
            <person name="Kopejtka K."/>
            <person name="Bily T."/>
            <person name="Gardiner A.T."/>
            <person name="Gardian Z."/>
            <person name="Shivaramu S."/>
            <person name="Koblizek M."/>
            <person name="Engelhardt F."/>
            <person name="Kaftan D."/>
        </authorList>
    </citation>
    <scope>NUCLEOTIDE SEQUENCE [LARGE SCALE GENOMIC DNA]</scope>
    <source>
        <strain evidence="2 3">R-30</strain>
    </source>
</reference>
<evidence type="ECO:0000313" key="3">
    <source>
        <dbReference type="Proteomes" id="UP001305521"/>
    </source>
</evidence>
<keyword evidence="1" id="KW-0732">Signal</keyword>
<feature type="chain" id="PRO_5045623905" evidence="1">
    <location>
        <begin position="23"/>
        <end position="112"/>
    </location>
</feature>
<proteinExistence type="predicted"/>